<name>A0A518H2H3_9BACT</name>
<evidence type="ECO:0008006" key="4">
    <source>
        <dbReference type="Google" id="ProtNLM"/>
    </source>
</evidence>
<feature type="signal peptide" evidence="1">
    <location>
        <begin position="1"/>
        <end position="22"/>
    </location>
</feature>
<reference evidence="2 3" key="1">
    <citation type="submission" date="2019-02" db="EMBL/GenBank/DDBJ databases">
        <title>Deep-cultivation of Planctomycetes and their phenomic and genomic characterization uncovers novel biology.</title>
        <authorList>
            <person name="Wiegand S."/>
            <person name="Jogler M."/>
            <person name="Boedeker C."/>
            <person name="Pinto D."/>
            <person name="Vollmers J."/>
            <person name="Rivas-Marin E."/>
            <person name="Kohn T."/>
            <person name="Peeters S.H."/>
            <person name="Heuer A."/>
            <person name="Rast P."/>
            <person name="Oberbeckmann S."/>
            <person name="Bunk B."/>
            <person name="Jeske O."/>
            <person name="Meyerdierks A."/>
            <person name="Storesund J.E."/>
            <person name="Kallscheuer N."/>
            <person name="Luecker S."/>
            <person name="Lage O.M."/>
            <person name="Pohl T."/>
            <person name="Merkel B.J."/>
            <person name="Hornburger P."/>
            <person name="Mueller R.-W."/>
            <person name="Bruemmer F."/>
            <person name="Labrenz M."/>
            <person name="Spormann A.M."/>
            <person name="Op den Camp H."/>
            <person name="Overmann J."/>
            <person name="Amann R."/>
            <person name="Jetten M.S.M."/>
            <person name="Mascher T."/>
            <person name="Medema M.H."/>
            <person name="Devos D.P."/>
            <person name="Kaster A.-K."/>
            <person name="Ovreas L."/>
            <person name="Rohde M."/>
            <person name="Galperin M.Y."/>
            <person name="Jogler C."/>
        </authorList>
    </citation>
    <scope>NUCLEOTIDE SEQUENCE [LARGE SCALE GENOMIC DNA]</scope>
    <source>
        <strain evidence="2 3">ElP</strain>
    </source>
</reference>
<dbReference type="AlphaFoldDB" id="A0A518H2H3"/>
<sequence length="133" mass="13894" precursor="true">MTRICLPPFAPALALACVSAVAGCGGPRAEDDPRTMLGSFAMMENAVGDLCATVLDEAYRTSGDLGTDSDRIGMALAVFMKEAAETPLAADADLVREKINALERLAASRAPVEQQREAARTLQAAVSALKAKL</sequence>
<protein>
    <recommendedName>
        <fullName evidence="4">Lipoprotein</fullName>
    </recommendedName>
</protein>
<dbReference type="Proteomes" id="UP000317835">
    <property type="component" value="Chromosome"/>
</dbReference>
<gene>
    <name evidence="2" type="ORF">ElP_29610</name>
</gene>
<dbReference type="EMBL" id="CP036426">
    <property type="protein sequence ID" value="QDV35059.1"/>
    <property type="molecule type" value="Genomic_DNA"/>
</dbReference>
<dbReference type="RefSeq" id="WP_145270386.1">
    <property type="nucleotide sequence ID" value="NZ_CP036426.1"/>
</dbReference>
<dbReference type="KEGG" id="tpla:ElP_29610"/>
<keyword evidence="3" id="KW-1185">Reference proteome</keyword>
<organism evidence="2 3">
    <name type="scientific">Tautonia plasticadhaerens</name>
    <dbReference type="NCBI Taxonomy" id="2527974"/>
    <lineage>
        <taxon>Bacteria</taxon>
        <taxon>Pseudomonadati</taxon>
        <taxon>Planctomycetota</taxon>
        <taxon>Planctomycetia</taxon>
        <taxon>Isosphaerales</taxon>
        <taxon>Isosphaeraceae</taxon>
        <taxon>Tautonia</taxon>
    </lineage>
</organism>
<dbReference type="PROSITE" id="PS51257">
    <property type="entry name" value="PROKAR_LIPOPROTEIN"/>
    <property type="match status" value="1"/>
</dbReference>
<keyword evidence="1" id="KW-0732">Signal</keyword>
<accession>A0A518H2H3</accession>
<feature type="chain" id="PRO_5021765310" description="Lipoprotein" evidence="1">
    <location>
        <begin position="23"/>
        <end position="133"/>
    </location>
</feature>
<proteinExistence type="predicted"/>
<evidence type="ECO:0000256" key="1">
    <source>
        <dbReference type="SAM" id="SignalP"/>
    </source>
</evidence>
<evidence type="ECO:0000313" key="3">
    <source>
        <dbReference type="Proteomes" id="UP000317835"/>
    </source>
</evidence>
<evidence type="ECO:0000313" key="2">
    <source>
        <dbReference type="EMBL" id="QDV35059.1"/>
    </source>
</evidence>